<comment type="caution">
    <text evidence="2">The sequence shown here is derived from an EMBL/GenBank/DDBJ whole genome shotgun (WGS) entry which is preliminary data.</text>
</comment>
<dbReference type="Pfam" id="PF07093">
    <property type="entry name" value="SGT1"/>
    <property type="match status" value="1"/>
</dbReference>
<evidence type="ECO:0000313" key="3">
    <source>
        <dbReference type="Proteomes" id="UP000887458"/>
    </source>
</evidence>
<evidence type="ECO:0008006" key="4">
    <source>
        <dbReference type="Google" id="ProtNLM"/>
    </source>
</evidence>
<accession>A0ABQ8JVQ0</accession>
<dbReference type="EMBL" id="NJHN03000009">
    <property type="protein sequence ID" value="KAH9426483.1"/>
    <property type="molecule type" value="Genomic_DNA"/>
</dbReference>
<feature type="region of interest" description="Disordered" evidence="1">
    <location>
        <begin position="437"/>
        <end position="464"/>
    </location>
</feature>
<dbReference type="InterPro" id="IPR010770">
    <property type="entry name" value="Ecd"/>
</dbReference>
<reference evidence="2 3" key="2">
    <citation type="journal article" date="2022" name="Mol. Biol. Evol.">
        <title>Comparative Genomics Reveals Insights into the Divergent Evolution of Astigmatic Mites and Household Pest Adaptations.</title>
        <authorList>
            <person name="Xiong Q."/>
            <person name="Wan A.T."/>
            <person name="Liu X."/>
            <person name="Fung C.S."/>
            <person name="Xiao X."/>
            <person name="Malainual N."/>
            <person name="Hou J."/>
            <person name="Wang L."/>
            <person name="Wang M."/>
            <person name="Yang K.Y."/>
            <person name="Cui Y."/>
            <person name="Leung E.L."/>
            <person name="Nong W."/>
            <person name="Shin S.K."/>
            <person name="Au S.W."/>
            <person name="Jeong K.Y."/>
            <person name="Chew F.T."/>
            <person name="Hui J.H."/>
            <person name="Leung T.F."/>
            <person name="Tungtrongchitr A."/>
            <person name="Zhong N."/>
            <person name="Liu Z."/>
            <person name="Tsui S.K."/>
        </authorList>
    </citation>
    <scope>NUCLEOTIDE SEQUENCE [LARGE SCALE GENOMIC DNA]</scope>
    <source>
        <strain evidence="2">Derp</strain>
    </source>
</reference>
<dbReference type="Proteomes" id="UP000887458">
    <property type="component" value="Unassembled WGS sequence"/>
</dbReference>
<keyword evidence="3" id="KW-1185">Reference proteome</keyword>
<dbReference type="PANTHER" id="PTHR13060">
    <property type="entry name" value="SGT1 PROTEIN HSGT1 SUPPRESSOR OF GCR2"/>
    <property type="match status" value="1"/>
</dbReference>
<feature type="compositionally biased region" description="Acidic residues" evidence="1">
    <location>
        <begin position="442"/>
        <end position="464"/>
    </location>
</feature>
<gene>
    <name evidence="2" type="ORF">DERP_013665</name>
</gene>
<dbReference type="PANTHER" id="PTHR13060:SF0">
    <property type="entry name" value="PROTEIN ECDYSONELESS HOMOLOG"/>
    <property type="match status" value="1"/>
</dbReference>
<evidence type="ECO:0000256" key="1">
    <source>
        <dbReference type="SAM" id="MobiDB-lite"/>
    </source>
</evidence>
<name>A0ABQ8JVQ0_DERPT</name>
<proteinExistence type="predicted"/>
<reference evidence="2 3" key="1">
    <citation type="journal article" date="2018" name="J. Allergy Clin. Immunol.">
        <title>High-quality assembly of Dermatophagoides pteronyssinus genome and transcriptome reveals a wide range of novel allergens.</title>
        <authorList>
            <person name="Liu X.Y."/>
            <person name="Yang K.Y."/>
            <person name="Wang M.Q."/>
            <person name="Kwok J.S."/>
            <person name="Zeng X."/>
            <person name="Yang Z."/>
            <person name="Xiao X.J."/>
            <person name="Lau C.P."/>
            <person name="Li Y."/>
            <person name="Huang Z.M."/>
            <person name="Ba J.G."/>
            <person name="Yim A.K."/>
            <person name="Ouyang C.Y."/>
            <person name="Ngai S.M."/>
            <person name="Chan T.F."/>
            <person name="Leung E.L."/>
            <person name="Liu L."/>
            <person name="Liu Z.G."/>
            <person name="Tsui S.K."/>
        </authorList>
    </citation>
    <scope>NUCLEOTIDE SEQUENCE [LARGE SCALE GENOMIC DNA]</scope>
    <source>
        <strain evidence="2">Derp</strain>
    </source>
</reference>
<organism evidence="2 3">
    <name type="scientific">Dermatophagoides pteronyssinus</name>
    <name type="common">European house dust mite</name>
    <dbReference type="NCBI Taxonomy" id="6956"/>
    <lineage>
        <taxon>Eukaryota</taxon>
        <taxon>Metazoa</taxon>
        <taxon>Ecdysozoa</taxon>
        <taxon>Arthropoda</taxon>
        <taxon>Chelicerata</taxon>
        <taxon>Arachnida</taxon>
        <taxon>Acari</taxon>
        <taxon>Acariformes</taxon>
        <taxon>Sarcoptiformes</taxon>
        <taxon>Astigmata</taxon>
        <taxon>Psoroptidia</taxon>
        <taxon>Analgoidea</taxon>
        <taxon>Pyroglyphidae</taxon>
        <taxon>Dermatophagoidinae</taxon>
        <taxon>Dermatophagoides</taxon>
    </lineage>
</organism>
<sequence length="558" mass="64758">MNFPETNTVHYHLYRRRGNLDGECPPSSLIDRYLKHLSSHLDGYIWHNECFHLKQKSYDDQQSEQYLFGQCNYGENIDDEWFIVFLLKLLTKFDDQLFVRIQDEDGEFLLIESADYLPRWAQEPSRTLDRVFIYRGQIHLVSSKYVRNDLNKRKFIWDCIRFIESNPKQTELNQSIQHCIQNRIEIFQPINIQRLYHNAHCLLPISLAILLDYHPELISAAIRSYYYRTPDDLKTIGTNHHRFNNDQKILTNVRFTRCLYAQLTSQDVNDVQKLLSPSSSNDNHLLNGVKIIAGFEILLQNSEMMKNTVESKAGKVVNEFLTTILTEELIAEFLKNKPSSSLPPEDDDSWLNIDSEQQFDDLLNAKFNQQQSSSKTNDNFVENIPKTLEKFFQNQNSGIDGVEPPPALPNDKSTKSKFNLIEEFDEKEFVEFFRKMAQTESDNSEESDSDDDDGDTDDDDCNDESELPEMEAYIARMDQELSKTILANSFEQAPKQLDSDDDDDNDENDLKYNAVSNILKSLNEEIEITDSSNGVGPATALFAFMNQQLSDDLRKKET</sequence>
<protein>
    <recommendedName>
        <fullName evidence="4">Protein ecdysoneless homolog</fullName>
    </recommendedName>
</protein>
<evidence type="ECO:0000313" key="2">
    <source>
        <dbReference type="EMBL" id="KAH9426483.1"/>
    </source>
</evidence>